<reference evidence="2" key="1">
    <citation type="submission" date="2021-09" db="EMBL/GenBank/DDBJ databases">
        <authorList>
            <person name="Martin H S."/>
        </authorList>
    </citation>
    <scope>NUCLEOTIDE SEQUENCE</scope>
</reference>
<dbReference type="AlphaFoldDB" id="A0A8J2W0U4"/>
<dbReference type="InterPro" id="IPR000073">
    <property type="entry name" value="AB_hydrolase_1"/>
</dbReference>
<name>A0A8J2W0U4_9NEOP</name>
<dbReference type="PANTHER" id="PTHR43798:SF33">
    <property type="entry name" value="HYDROLASE, PUTATIVE (AFU_ORTHOLOGUE AFUA_2G14860)-RELATED"/>
    <property type="match status" value="1"/>
</dbReference>
<evidence type="ECO:0000313" key="3">
    <source>
        <dbReference type="Proteomes" id="UP000789524"/>
    </source>
</evidence>
<dbReference type="SUPFAM" id="SSF53474">
    <property type="entry name" value="alpha/beta-Hydrolases"/>
    <property type="match status" value="1"/>
</dbReference>
<dbReference type="Proteomes" id="UP000789524">
    <property type="component" value="Unassembled WGS sequence"/>
</dbReference>
<sequence>MNVLKEWFIDLPWGKVALISWGNPSGKPVLLVHGRQDSAATFIPLLKHLPKSYHYVAFDMPMHGRSDSLPFGVVLTRLFPVCVIEVVVKHLGWKEFYYIGHSLGTEQGLFYNAVFPGQIKKFVLLDPTPALQRLIMEDFSEFYEFYDKYYSNYNSMKEDKLYSKESAIEAVMKAREMTREQAELILSRNLIKVRDNLYKLSWDRRIKLMAPTYFPKEYYKTIFCKNSPPILYITSKEYLKIGVKRRIVIEEYLSECQKNDKLIHLRVDGNHDVHFIHPERLSEQIISFLNMDVKSKL</sequence>
<dbReference type="Pfam" id="PF00561">
    <property type="entry name" value="Abhydrolase_1"/>
    <property type="match status" value="1"/>
</dbReference>
<accession>A0A8J2W0U4</accession>
<evidence type="ECO:0000259" key="1">
    <source>
        <dbReference type="Pfam" id="PF00561"/>
    </source>
</evidence>
<gene>
    <name evidence="2" type="ORF">DCHRY22_LOCUS10827</name>
</gene>
<dbReference type="PANTHER" id="PTHR43798">
    <property type="entry name" value="MONOACYLGLYCEROL LIPASE"/>
    <property type="match status" value="1"/>
</dbReference>
<proteinExistence type="predicted"/>
<organism evidence="2 3">
    <name type="scientific">Danaus chrysippus</name>
    <name type="common">African queen</name>
    <dbReference type="NCBI Taxonomy" id="151541"/>
    <lineage>
        <taxon>Eukaryota</taxon>
        <taxon>Metazoa</taxon>
        <taxon>Ecdysozoa</taxon>
        <taxon>Arthropoda</taxon>
        <taxon>Hexapoda</taxon>
        <taxon>Insecta</taxon>
        <taxon>Pterygota</taxon>
        <taxon>Neoptera</taxon>
        <taxon>Endopterygota</taxon>
        <taxon>Lepidoptera</taxon>
        <taxon>Glossata</taxon>
        <taxon>Ditrysia</taxon>
        <taxon>Papilionoidea</taxon>
        <taxon>Nymphalidae</taxon>
        <taxon>Danainae</taxon>
        <taxon>Danaini</taxon>
        <taxon>Danaina</taxon>
        <taxon>Danaus</taxon>
        <taxon>Anosia</taxon>
    </lineage>
</organism>
<dbReference type="OrthoDB" id="6431331at2759"/>
<comment type="caution">
    <text evidence="2">The sequence shown here is derived from an EMBL/GenBank/DDBJ whole genome shotgun (WGS) entry which is preliminary data.</text>
</comment>
<dbReference type="EMBL" id="CAKASE010000072">
    <property type="protein sequence ID" value="CAG9574263.1"/>
    <property type="molecule type" value="Genomic_DNA"/>
</dbReference>
<dbReference type="GO" id="GO:0016020">
    <property type="term" value="C:membrane"/>
    <property type="evidence" value="ECO:0007669"/>
    <property type="project" value="TreeGrafter"/>
</dbReference>
<dbReference type="Gene3D" id="3.40.50.1820">
    <property type="entry name" value="alpha/beta hydrolase"/>
    <property type="match status" value="1"/>
</dbReference>
<feature type="domain" description="AB hydrolase-1" evidence="1">
    <location>
        <begin position="27"/>
        <end position="146"/>
    </location>
</feature>
<dbReference type="InterPro" id="IPR029058">
    <property type="entry name" value="AB_hydrolase_fold"/>
</dbReference>
<dbReference type="InterPro" id="IPR050266">
    <property type="entry name" value="AB_hydrolase_sf"/>
</dbReference>
<evidence type="ECO:0000313" key="2">
    <source>
        <dbReference type="EMBL" id="CAG9574263.1"/>
    </source>
</evidence>
<keyword evidence="3" id="KW-1185">Reference proteome</keyword>
<protein>
    <submittedName>
        <fullName evidence="2">(African queen) hypothetical protein</fullName>
    </submittedName>
</protein>